<dbReference type="InterPro" id="IPR034085">
    <property type="entry name" value="TOG"/>
</dbReference>
<comment type="similarity">
    <text evidence="5">Belongs to the TOG/XMAP215 family.</text>
</comment>
<feature type="domain" description="TOG" evidence="8">
    <location>
        <begin position="1333"/>
        <end position="1566"/>
    </location>
</feature>
<feature type="compositionally biased region" description="Pro residues" evidence="7">
    <location>
        <begin position="1235"/>
        <end position="1246"/>
    </location>
</feature>
<dbReference type="OrthoDB" id="205662at2759"/>
<dbReference type="GO" id="GO:1990571">
    <property type="term" value="P:meiotic centromere clustering"/>
    <property type="evidence" value="ECO:0007669"/>
    <property type="project" value="UniProtKB-ARBA"/>
</dbReference>
<evidence type="ECO:0000256" key="5">
    <source>
        <dbReference type="ARBA" id="ARBA00025722"/>
    </source>
</evidence>
<feature type="compositionally biased region" description="Low complexity" evidence="7">
    <location>
        <begin position="2353"/>
        <end position="2363"/>
    </location>
</feature>
<feature type="compositionally biased region" description="Low complexity" evidence="7">
    <location>
        <begin position="2292"/>
        <end position="2312"/>
    </location>
</feature>
<dbReference type="InterPro" id="IPR057978">
    <property type="entry name" value="TPR_DAAF5"/>
</dbReference>
<protein>
    <recommendedName>
        <fullName evidence="8">TOG domain-containing protein</fullName>
    </recommendedName>
</protein>
<feature type="compositionally biased region" description="Low complexity" evidence="7">
    <location>
        <begin position="1270"/>
        <end position="1303"/>
    </location>
</feature>
<feature type="region of interest" description="Disordered" evidence="7">
    <location>
        <begin position="2234"/>
        <end position="2376"/>
    </location>
</feature>
<gene>
    <name evidence="9" type="ORF">EVG20_g4669</name>
</gene>
<dbReference type="GO" id="GO:0051315">
    <property type="term" value="P:attachment of mitotic spindle microtubules to kinetochore"/>
    <property type="evidence" value="ECO:0007669"/>
    <property type="project" value="UniProtKB-ARBA"/>
</dbReference>
<dbReference type="PROSITE" id="PS50077">
    <property type="entry name" value="HEAT_REPEAT"/>
    <property type="match status" value="1"/>
</dbReference>
<dbReference type="FunFam" id="1.25.10.10:FF:000068">
    <property type="entry name" value="cytoskeleton-associated protein 5 isoform X1"/>
    <property type="match status" value="1"/>
</dbReference>
<dbReference type="GO" id="GO:0046785">
    <property type="term" value="P:microtubule polymerization"/>
    <property type="evidence" value="ECO:0007669"/>
    <property type="project" value="InterPro"/>
</dbReference>
<keyword evidence="10" id="KW-1185">Reference proteome</keyword>
<dbReference type="EMBL" id="SEOQ01000249">
    <property type="protein sequence ID" value="TFY66417.1"/>
    <property type="molecule type" value="Genomic_DNA"/>
</dbReference>
<dbReference type="InterPro" id="IPR021133">
    <property type="entry name" value="HEAT_type_2"/>
</dbReference>
<feature type="region of interest" description="Disordered" evidence="7">
    <location>
        <begin position="1216"/>
        <end position="1303"/>
    </location>
</feature>
<dbReference type="STRING" id="205917.A0A4Y9YXD3"/>
<evidence type="ECO:0000256" key="2">
    <source>
        <dbReference type="ARBA" id="ARBA00022490"/>
    </source>
</evidence>
<evidence type="ECO:0000256" key="4">
    <source>
        <dbReference type="ARBA" id="ARBA00023212"/>
    </source>
</evidence>
<dbReference type="GO" id="GO:0044732">
    <property type="term" value="C:mitotic spindle pole body"/>
    <property type="evidence" value="ECO:0007669"/>
    <property type="project" value="UniProtKB-ARBA"/>
</dbReference>
<organism evidence="9 10">
    <name type="scientific">Dentipellis fragilis</name>
    <dbReference type="NCBI Taxonomy" id="205917"/>
    <lineage>
        <taxon>Eukaryota</taxon>
        <taxon>Fungi</taxon>
        <taxon>Dikarya</taxon>
        <taxon>Basidiomycota</taxon>
        <taxon>Agaricomycotina</taxon>
        <taxon>Agaricomycetes</taxon>
        <taxon>Russulales</taxon>
        <taxon>Hericiaceae</taxon>
        <taxon>Dentipellis</taxon>
    </lineage>
</organism>
<dbReference type="GO" id="GO:0061863">
    <property type="term" value="F:microtubule plus end polymerase"/>
    <property type="evidence" value="ECO:0007669"/>
    <property type="project" value="InterPro"/>
</dbReference>
<evidence type="ECO:0000313" key="9">
    <source>
        <dbReference type="EMBL" id="TFY66417.1"/>
    </source>
</evidence>
<dbReference type="InterPro" id="IPR026000">
    <property type="entry name" value="Apc5_dom"/>
</dbReference>
<feature type="domain" description="TOG" evidence="8">
    <location>
        <begin position="1993"/>
        <end position="2244"/>
    </location>
</feature>
<sequence length="2909" mass="315476">MDSPDPPPTAHTLRPHHISLLMIIMLVYKHYPRKLFHPVFLMDVYQILLHEVVEVNPPTPYAQLVGVIRTARYADGEGAKTLIESLGPVYMDFVSVDHMTNFMHGISYLFVDTKGAQPIFARRSLLGYFCRRCFVSFIKLSYKGVTKLRLDYRAWLEGPSAAGYERPLRDLITYDNVLLKTHSDEFQTAAPQPYARFETALKVADMNAASENVRQFFEQRFHDGNDSGVRQHALLNLSRMHYLNHEYEAARKFLLEGIEVSRTASDTETLQHCQSLLHRLPPKRKGQRQILNDIQPGLHPLEVLFDVEKLMRVSNEQPLSAAFEKIVQAIALYDHWTDAQGYIPESATQWSQHAVQSVVWSAAGCEKLAEIEENIVTAFADGPGGDNIAMTVDLNRAYRRARQGKYQEAIAMLLEPDVWRELSVNDLNQWALQIWHILILRASRRGQDRQFAEFLRPRRPSGPFNPREYFFDTNVPLASIIRDPLYEVMQLKQVDQAMLSIEQLLKALWHSEFQCRYGSYRTGIILLADVGLEFGMTKRSRRILEEIMPQIIDGDNLEQRALACFTLARCIIAAGDRSQESIREALPFLEIAERDYRTLEMFRSLADVQYLMSVLYHNVGMVAERDELAERHLKTEEERKKAAVVVSEDWIVKLWYISAEERARPSTRRVTLCDFGHVSLRVWRECVGGTDKSLARVALKAPSPPSVMDGPPPQEEDFSALPIQDRLAHKNWKARVNAYESLIKTFQLTVSESDPAFKPYLGNPDLLKKIALDSNAVAQEKGLECLVALVKFAGENAAKTREAVVPTLVDKCYGSSRAGTKNQAWELTLQYVEVENGGAGVVGNILPGLGAKQPKTVAGTVTALKEIISQFGIQVTPPGPILKSLPKIFGHSDKTVRAEGTNLTHSLYQYLGAGIEPWLNDLKPVQVKELKEAWEGMEKEGKGKGSLKPQRMTKQHAREVEENAGVEEAEEAPAEEDLAPPDPRQFAEEVDIIPKLPSNFQTNLTSSKWKERKEALDDLLTLLNNTPRIKPAPEFGELSKSLATRIQGDANINCVMVAAQCMEALTKGLMSEFGRYREVVVPPMLERLKERKANVTDIIGAALDAVFASSSLADILGDLLPALGHKNPQVKEGTLKFLTRCLATSSQPIPPTQIKPVSEALGTLMEDSAAGAREEAAVALGTLMKMVGERPLGPVMDGLADVRKPKVMEAFEKATVKAKAGSGGPPKAPAKAPAKGPPPKKAAPPKPKAEPKAEPPPTPVEEETPPAAPPKAKGLPARLLAKKAPAAAEGGASAGPSAPAPAVKKLPPAAAAAVSKPAKGGAAPAPGALDIFKYKHTPEDAEALAAELIPSNIATDFADANWKARLAALDEMTSWVEGSVQELDAEVVVRFLGKKGWSEKNFQVSAKLYNILVVLAQQCPTFGRSCAALSVPHLSEKLGDMKLKKPAAEALVAFAERLSLQFVLGQAYEPLGKIKAPKALADAVAWIETALTEFGIAGLSLRSLIEFLKTALKNSNAAVRTSATKTLVTVKLFAGAGIKDLLEDLNPQLLATIQTDFDKVEGQAAPEPTRTSAEVAEVATGGGGGKGAAAGGDALDDLFPRVEIDSLLKGTTILADAKSDAWKTKKEALETLQAILDQGSNKRLKPQMGEIAQVLKARVTDSNKAVQTLALDIVARIATGMGKPFEKQTRFFVHPIGTVLSDQKAPIRAAALQTLGAIATACEGMDALVHGLATALEANNPMQRATLLNWIADWLKGHEWTPALDLNGWVGPVVSCLDDRSGDVRKGAQGVLPFLIASAGFDHVLQQTNSLKPASKATAVPLINAARASAPGGSPPAPTPAPAPAKAPPAKIATHAAAKPPPIASPSAASVSPPPQSPVSAGPSSAKLGPQSKLGGIRRKLPQGTLSRPDSRAESVDDAPTSRLPGKPGIGLGFGLKRPGAAAAAAAAKVAPPPVSAATPFTGMNADAKRMRLAKDAGKWINEAGTTRKDLADLLQHQMEPNASPDLVAHLFSHDHNAVNDHVSGLTTMCDFYAEVEAGDDKYGLSAEDMKTIGIVNADLALKYVSIKVHEPQSNLVSKCLDVVDSVLSFMRSIDYQLTENEALAFIPTMVYKLGDAREPVRVRVQHIVQTVTKVYPYSRVFQILLEHGLKHKVAKTRQLTLDEMAGILKRSGLGACEPAKACPVIASMIADKDANVRKSALGALGEVYALVGEKIWQLVGPLSAKDKTQLEERLRRVPGPSSPDQQEGLAPAQHAQVSRLTSGIGRPASPSGLGGRPGGGIPRPGSPAMMAPSRLARPASPAGRAASPAPSQLARPTSHLPAPSSPGGRGKSLLPSRLAKPSTRARTDTLRSRLPTSSSTTDDYGDAGPSTQRVDKGHDIESWRHAETPEAPDVAVTPTNDTELTISSILSSDSDRSVDALKKIQKVLQIGPENGPSSSAYRDLAEHTEGLVETVTLQMAHAFDHPEKNIRLAKHLIQTLNAFCDNPLLAESLTVDILTSLLEELALRLLQTDDSTDREVKNLSRFINMIMLRLFSTGRRITVFRALFALLLQIVKPFPSNGTLPDSQEAKVAELVLKCIWKLARNIPQDLTDLKLDPVELFPAIEHFLQSVPPNEWRARATNKVPCGDMPLRTVKVIIQHVVAHYADEVYDILSGSFEDPSATIVYPYVYRILNSSAARAEAASRQNGTNGHGNGHGTNGSHTPRSFSPSSAGGRPLSPQETVSSVASGEPRQSSPSHQTSRSVTSINNLVSPPVEEPDPDAQLLTIIGHISSETTGAMHKEGITELHHFIKAYPHKRPKVDKMLEATGPAFRKYISRALASRAAEDEERDVAVADSLSKLESNHDDIPTSPRLETSPRSPTSRTSGSERGAISQEQQEKLSRLHNIFQYRTSTISNPSSNGRTTPS</sequence>
<evidence type="ECO:0000256" key="1">
    <source>
        <dbReference type="ARBA" id="ARBA00004245"/>
    </source>
</evidence>
<evidence type="ECO:0000256" key="3">
    <source>
        <dbReference type="ARBA" id="ARBA00022737"/>
    </source>
</evidence>
<keyword evidence="2" id="KW-0963">Cytoplasm</keyword>
<dbReference type="Pfam" id="PF12862">
    <property type="entry name" value="ANAPC5"/>
    <property type="match status" value="1"/>
</dbReference>
<feature type="compositionally biased region" description="Polar residues" evidence="7">
    <location>
        <begin position="2721"/>
        <end position="2753"/>
    </location>
</feature>
<dbReference type="InterPro" id="IPR048491">
    <property type="entry name" value="XMAP215_CLASP_TOG"/>
</dbReference>
<dbReference type="FunFam" id="1.25.10.10:FF:000063">
    <property type="entry name" value="Putative cytoskeleton-associated protein 5"/>
    <property type="match status" value="1"/>
</dbReference>
<feature type="domain" description="TOG" evidence="8">
    <location>
        <begin position="1597"/>
        <end position="1832"/>
    </location>
</feature>
<reference evidence="9 10" key="1">
    <citation type="submission" date="2019-02" db="EMBL/GenBank/DDBJ databases">
        <title>Genome sequencing of the rare red list fungi Dentipellis fragilis.</title>
        <authorList>
            <person name="Buettner E."/>
            <person name="Kellner H."/>
        </authorList>
    </citation>
    <scope>NUCLEOTIDE SEQUENCE [LARGE SCALE GENOMIC DNA]</scope>
    <source>
        <strain evidence="9 10">DSM 105465</strain>
    </source>
</reference>
<proteinExistence type="inferred from homology"/>
<feature type="domain" description="TOG" evidence="8">
    <location>
        <begin position="709"/>
        <end position="943"/>
    </location>
</feature>
<dbReference type="Gene3D" id="1.25.10.10">
    <property type="entry name" value="Leucine-rich Repeat Variant"/>
    <property type="match status" value="5"/>
</dbReference>
<dbReference type="InterPro" id="IPR016024">
    <property type="entry name" value="ARM-type_fold"/>
</dbReference>
<dbReference type="SUPFAM" id="SSF48371">
    <property type="entry name" value="ARM repeat"/>
    <property type="match status" value="3"/>
</dbReference>
<dbReference type="FunFam" id="1.25.10.10:FF:000019">
    <property type="entry name" value="Cytoskeleton-associated protein 5"/>
    <property type="match status" value="1"/>
</dbReference>
<feature type="repeat" description="HEAT" evidence="6">
    <location>
        <begin position="2182"/>
        <end position="2215"/>
    </location>
</feature>
<dbReference type="InterPro" id="IPR045110">
    <property type="entry name" value="XMAP215"/>
</dbReference>
<dbReference type="GO" id="GO:1990498">
    <property type="term" value="C:mitotic spindle microtubule"/>
    <property type="evidence" value="ECO:0007669"/>
    <property type="project" value="UniProtKB-ARBA"/>
</dbReference>
<comment type="subcellular location">
    <subcellularLocation>
        <location evidence="1">Cytoplasm</location>
        <location evidence="1">Cytoskeleton</location>
    </subcellularLocation>
</comment>
<feature type="compositionally biased region" description="Polar residues" evidence="7">
    <location>
        <begin position="2891"/>
        <end position="2909"/>
    </location>
</feature>
<keyword evidence="4" id="KW-0206">Cytoskeleton</keyword>
<feature type="region of interest" description="Disordered" evidence="7">
    <location>
        <begin position="2839"/>
        <end position="2909"/>
    </location>
</feature>
<feature type="region of interest" description="Disordered" evidence="7">
    <location>
        <begin position="1562"/>
        <end position="1587"/>
    </location>
</feature>
<comment type="caution">
    <text evidence="9">The sequence shown here is derived from an EMBL/GenBank/DDBJ whole genome shotgun (WGS) entry which is preliminary data.</text>
</comment>
<dbReference type="Pfam" id="PF21041">
    <property type="entry name" value="XMAP215_CLASP_TOG"/>
    <property type="match status" value="3"/>
</dbReference>
<dbReference type="GO" id="GO:0051010">
    <property type="term" value="F:microtubule plus-end binding"/>
    <property type="evidence" value="ECO:0007669"/>
    <property type="project" value="InterPro"/>
</dbReference>
<dbReference type="GO" id="GO:0000022">
    <property type="term" value="P:mitotic spindle elongation"/>
    <property type="evidence" value="ECO:0007669"/>
    <property type="project" value="UniProtKB-ARBA"/>
</dbReference>
<keyword evidence="3" id="KW-0677">Repeat</keyword>
<dbReference type="PANTHER" id="PTHR12609">
    <property type="entry name" value="MICROTUBULE ASSOCIATED PROTEIN XMAP215"/>
    <property type="match status" value="1"/>
</dbReference>
<feature type="region of interest" description="Disordered" evidence="7">
    <location>
        <begin position="2683"/>
        <end position="2760"/>
    </location>
</feature>
<feature type="compositionally biased region" description="Low complexity" evidence="7">
    <location>
        <begin position="2851"/>
        <end position="2873"/>
    </location>
</feature>
<name>A0A4Y9YXD3_9AGAM</name>
<dbReference type="InterPro" id="IPR011989">
    <property type="entry name" value="ARM-like"/>
</dbReference>
<dbReference type="GO" id="GO:0030951">
    <property type="term" value="P:establishment or maintenance of microtubule cytoskeleton polarity"/>
    <property type="evidence" value="ECO:0007669"/>
    <property type="project" value="InterPro"/>
</dbReference>
<evidence type="ECO:0000256" key="7">
    <source>
        <dbReference type="SAM" id="MobiDB-lite"/>
    </source>
</evidence>
<feature type="region of interest" description="Disordered" evidence="7">
    <location>
        <begin position="936"/>
        <end position="982"/>
    </location>
</feature>
<feature type="compositionally biased region" description="Low complexity" evidence="7">
    <location>
        <begin position="1848"/>
        <end position="1858"/>
    </location>
</feature>
<evidence type="ECO:0000256" key="6">
    <source>
        <dbReference type="PROSITE-ProRule" id="PRU00103"/>
    </source>
</evidence>
<dbReference type="SMART" id="SM01349">
    <property type="entry name" value="TOG"/>
    <property type="match status" value="5"/>
</dbReference>
<feature type="compositionally biased region" description="Gly residues" evidence="7">
    <location>
        <begin position="2273"/>
        <end position="2283"/>
    </location>
</feature>
<dbReference type="Pfam" id="PF25757">
    <property type="entry name" value="TPR_DNAAF5"/>
    <property type="match status" value="1"/>
</dbReference>
<evidence type="ECO:0000259" key="8">
    <source>
        <dbReference type="SMART" id="SM01349"/>
    </source>
</evidence>
<dbReference type="GO" id="GO:0005881">
    <property type="term" value="C:cytoplasmic microtubule"/>
    <property type="evidence" value="ECO:0007669"/>
    <property type="project" value="UniProtKB-ARBA"/>
</dbReference>
<evidence type="ECO:0000313" key="10">
    <source>
        <dbReference type="Proteomes" id="UP000298327"/>
    </source>
</evidence>
<feature type="domain" description="TOG" evidence="8">
    <location>
        <begin position="985"/>
        <end position="1220"/>
    </location>
</feature>
<feature type="region of interest" description="Disordered" evidence="7">
    <location>
        <begin position="1827"/>
        <end position="1929"/>
    </location>
</feature>
<feature type="compositionally biased region" description="Acidic residues" evidence="7">
    <location>
        <begin position="962"/>
        <end position="979"/>
    </location>
</feature>
<accession>A0A4Y9YXD3</accession>
<feature type="compositionally biased region" description="Pro residues" evidence="7">
    <location>
        <begin position="1833"/>
        <end position="1847"/>
    </location>
</feature>
<dbReference type="Proteomes" id="UP000298327">
    <property type="component" value="Unassembled WGS sequence"/>
</dbReference>
<dbReference type="GO" id="GO:0099070">
    <property type="term" value="C:static microtubule bundle"/>
    <property type="evidence" value="ECO:0007669"/>
    <property type="project" value="UniProtKB-ARBA"/>
</dbReference>